<keyword evidence="1" id="KW-0732">Signal</keyword>
<evidence type="ECO:0000256" key="1">
    <source>
        <dbReference type="SAM" id="SignalP"/>
    </source>
</evidence>
<dbReference type="AlphaFoldDB" id="A0A498KA10"/>
<dbReference type="Gene3D" id="3.30.230.70">
    <property type="entry name" value="GHMP Kinase, N-terminal domain"/>
    <property type="match status" value="1"/>
</dbReference>
<feature type="chain" id="PRO_5019855081" evidence="1">
    <location>
        <begin position="28"/>
        <end position="110"/>
    </location>
</feature>
<reference evidence="2 3" key="1">
    <citation type="submission" date="2018-10" db="EMBL/GenBank/DDBJ databases">
        <title>A high-quality apple genome assembly.</title>
        <authorList>
            <person name="Hu J."/>
        </authorList>
    </citation>
    <scope>NUCLEOTIDE SEQUENCE [LARGE SCALE GENOMIC DNA]</scope>
    <source>
        <strain evidence="3">cv. HFTH1</strain>
        <tissue evidence="2">Young leaf</tissue>
    </source>
</reference>
<organism evidence="2 3">
    <name type="scientific">Malus domestica</name>
    <name type="common">Apple</name>
    <name type="synonym">Pyrus malus</name>
    <dbReference type="NCBI Taxonomy" id="3750"/>
    <lineage>
        <taxon>Eukaryota</taxon>
        <taxon>Viridiplantae</taxon>
        <taxon>Streptophyta</taxon>
        <taxon>Embryophyta</taxon>
        <taxon>Tracheophyta</taxon>
        <taxon>Spermatophyta</taxon>
        <taxon>Magnoliopsida</taxon>
        <taxon>eudicotyledons</taxon>
        <taxon>Gunneridae</taxon>
        <taxon>Pentapetalae</taxon>
        <taxon>rosids</taxon>
        <taxon>fabids</taxon>
        <taxon>Rosales</taxon>
        <taxon>Rosaceae</taxon>
        <taxon>Amygdaloideae</taxon>
        <taxon>Maleae</taxon>
        <taxon>Malus</taxon>
    </lineage>
</organism>
<dbReference type="STRING" id="3750.A0A498KA10"/>
<comment type="caution">
    <text evidence="2">The sequence shown here is derived from an EMBL/GenBank/DDBJ whole genome shotgun (WGS) entry which is preliminary data.</text>
</comment>
<gene>
    <name evidence="2" type="ORF">DVH24_006407</name>
</gene>
<evidence type="ECO:0000313" key="3">
    <source>
        <dbReference type="Proteomes" id="UP000290289"/>
    </source>
</evidence>
<dbReference type="EMBL" id="RDQH01000328">
    <property type="protein sequence ID" value="RXI05150.1"/>
    <property type="molecule type" value="Genomic_DNA"/>
</dbReference>
<sequence length="110" mass="12896">MEHTQWSHLPLLVSLLIYYHIPIQVQTDHKGSDHKNLSSVLHKALEGAIIFETFPKTIMDVFALVLESMSSKFFHWILISKRLFFRPFMRPMFLLPGLVKQKLIVCLTFN</sequence>
<keyword evidence="3" id="KW-1185">Reference proteome</keyword>
<dbReference type="InterPro" id="IPR027408">
    <property type="entry name" value="PNPase/RNase_PH_dom_sf"/>
</dbReference>
<protein>
    <submittedName>
        <fullName evidence="2">Uncharacterized protein</fullName>
    </submittedName>
</protein>
<feature type="signal peptide" evidence="1">
    <location>
        <begin position="1"/>
        <end position="27"/>
    </location>
</feature>
<evidence type="ECO:0000313" key="2">
    <source>
        <dbReference type="EMBL" id="RXI05150.1"/>
    </source>
</evidence>
<dbReference type="Proteomes" id="UP000290289">
    <property type="component" value="Chromosome 2"/>
</dbReference>
<name>A0A498KA10_MALDO</name>
<accession>A0A498KA10</accession>
<proteinExistence type="predicted"/>